<protein>
    <recommendedName>
        <fullName evidence="5">SAM-dependent methyltransferase</fullName>
    </recommendedName>
</protein>
<evidence type="ECO:0000313" key="3">
    <source>
        <dbReference type="EMBL" id="AJE04194.1"/>
    </source>
</evidence>
<dbReference type="InterPro" id="IPR013630">
    <property type="entry name" value="Methyltransf_Zn-bd_dom_put"/>
</dbReference>
<dbReference type="KEGG" id="gpi:GPICK_13265"/>
<dbReference type="Gene3D" id="3.40.50.720">
    <property type="entry name" value="NAD(P)-binding Rossmann-like Domain"/>
    <property type="match status" value="1"/>
</dbReference>
<sequence length="412" mass="46101">MRGTPVKCRFCGKEDIFKFLELGTMALANSFLNERQLQLGKEPTHPLDVFFCEQCGLVQIGHVVSPDELFTDYIYFSATSDLVHRHASSLAESFQRRFSLNKDSRVVEIASNDGTVLQYFKKTGVQTLGVEPAANIAKVAIESGIETVNEFFNEATAQAVRERYGAADVILGRHVFAHVPEIHGFVKGLKTLLAEKGAVAIEAPYLIDFVENNEFDTVYHEHYSYLSVRAMSYLFNLYGMELFDVERVAIHGGSIIYFIGHRGAHPVSANVAELVAAEQAKGLGSKETYREFALRTAAIKHDLMKLLTELKESGKRIAAYGAPAKGNTLLNYCGITTDLVEYTVDKSPYKQNLYTPGTHLPVLHPDRLVQDMPDYVLLLAWNFADEILQQQQVYRDRGGKFILPIPAVRIIE</sequence>
<name>A0A0B5BGB5_9BACT</name>
<evidence type="ECO:0000313" key="4">
    <source>
        <dbReference type="Proteomes" id="UP000057609"/>
    </source>
</evidence>
<dbReference type="AlphaFoldDB" id="A0A0B5BGB5"/>
<feature type="domain" description="C-methyltransferase" evidence="2">
    <location>
        <begin position="250"/>
        <end position="406"/>
    </location>
</feature>
<dbReference type="Proteomes" id="UP000057609">
    <property type="component" value="Chromosome"/>
</dbReference>
<dbReference type="Pfam" id="PF13489">
    <property type="entry name" value="Methyltransf_23"/>
    <property type="match status" value="1"/>
</dbReference>
<dbReference type="Pfam" id="PF08484">
    <property type="entry name" value="Methyltransf_14"/>
    <property type="match status" value="1"/>
</dbReference>
<evidence type="ECO:0000259" key="2">
    <source>
        <dbReference type="Pfam" id="PF08484"/>
    </source>
</evidence>
<dbReference type="PANTHER" id="PTHR43861">
    <property type="entry name" value="TRANS-ACONITATE 2-METHYLTRANSFERASE-RELATED"/>
    <property type="match status" value="1"/>
</dbReference>
<dbReference type="InterPro" id="IPR013691">
    <property type="entry name" value="MeTrfase_14"/>
</dbReference>
<dbReference type="EMBL" id="CP009788">
    <property type="protein sequence ID" value="AJE04194.1"/>
    <property type="molecule type" value="Genomic_DNA"/>
</dbReference>
<dbReference type="InterPro" id="IPR029063">
    <property type="entry name" value="SAM-dependent_MTases_sf"/>
</dbReference>
<accession>A0A0B5BGB5</accession>
<dbReference type="Gene3D" id="3.40.50.150">
    <property type="entry name" value="Vaccinia Virus protein VP39"/>
    <property type="match status" value="1"/>
</dbReference>
<proteinExistence type="predicted"/>
<reference evidence="3 4" key="1">
    <citation type="journal article" date="2015" name="Genome Announc.">
        <title>Complete Genome of Geobacter pickeringii G13T, a Metal-Reducing Isolate from Sedimentary Kaolin Deposits.</title>
        <authorList>
            <person name="Badalamenti J.P."/>
            <person name="Bond D.R."/>
        </authorList>
    </citation>
    <scope>NUCLEOTIDE SEQUENCE [LARGE SCALE GENOMIC DNA]</scope>
    <source>
        <strain evidence="3 4">G13</strain>
    </source>
</reference>
<dbReference type="Gene3D" id="6.20.50.110">
    <property type="entry name" value="Methyltransferase, zinc-binding domain"/>
    <property type="match status" value="1"/>
</dbReference>
<evidence type="ECO:0000259" key="1">
    <source>
        <dbReference type="Pfam" id="PF08421"/>
    </source>
</evidence>
<organism evidence="3 4">
    <name type="scientific">Geobacter pickeringii</name>
    <dbReference type="NCBI Taxonomy" id="345632"/>
    <lineage>
        <taxon>Bacteria</taxon>
        <taxon>Pseudomonadati</taxon>
        <taxon>Thermodesulfobacteriota</taxon>
        <taxon>Desulfuromonadia</taxon>
        <taxon>Geobacterales</taxon>
        <taxon>Geobacteraceae</taxon>
        <taxon>Geobacter</taxon>
    </lineage>
</organism>
<dbReference type="STRING" id="345632.GPICK_13265"/>
<dbReference type="HOGENOM" id="CLU_038800_1_0_7"/>
<dbReference type="PANTHER" id="PTHR43861:SF5">
    <property type="entry name" value="BLL5978 PROTEIN"/>
    <property type="match status" value="1"/>
</dbReference>
<dbReference type="SUPFAM" id="SSF53335">
    <property type="entry name" value="S-adenosyl-L-methionine-dependent methyltransferases"/>
    <property type="match status" value="1"/>
</dbReference>
<evidence type="ECO:0008006" key="5">
    <source>
        <dbReference type="Google" id="ProtNLM"/>
    </source>
</evidence>
<dbReference type="Gene3D" id="6.10.250.3100">
    <property type="match status" value="1"/>
</dbReference>
<feature type="domain" description="Methyltransferase putative zinc binding" evidence="1">
    <location>
        <begin position="8"/>
        <end position="70"/>
    </location>
</feature>
<dbReference type="InterPro" id="IPR038576">
    <property type="entry name" value="Methyltransf_Zn-bd_dom_put_sf"/>
</dbReference>
<keyword evidence="4" id="KW-1185">Reference proteome</keyword>
<gene>
    <name evidence="3" type="ORF">GPICK_13265</name>
</gene>
<dbReference type="Pfam" id="PF08421">
    <property type="entry name" value="Methyltransf_13"/>
    <property type="match status" value="1"/>
</dbReference>